<dbReference type="GO" id="GO:0003677">
    <property type="term" value="F:DNA binding"/>
    <property type="evidence" value="ECO:0007669"/>
    <property type="project" value="InterPro"/>
</dbReference>
<protein>
    <submittedName>
        <fullName evidence="2">DUF3644 domain-containing protein</fullName>
    </submittedName>
</protein>
<comment type="caution">
    <text evidence="2">The sequence shown here is derived from an EMBL/GenBank/DDBJ whole genome shotgun (WGS) entry which is preliminary data.</text>
</comment>
<reference evidence="2 3" key="1">
    <citation type="submission" date="2018-08" db="EMBL/GenBank/DDBJ databases">
        <title>Erythrobacter zhengii sp.nov., a bacterium isolated from deep-sea sediment.</title>
        <authorList>
            <person name="Fang C."/>
            <person name="Wu Y.-H."/>
            <person name="Sun C."/>
            <person name="Wang H."/>
            <person name="Cheng H."/>
            <person name="Meng F.-X."/>
            <person name="Wang C.-S."/>
            <person name="Xu X.-W."/>
        </authorList>
    </citation>
    <scope>NUCLEOTIDE SEQUENCE [LARGE SCALE GENOMIC DNA]</scope>
    <source>
        <strain evidence="2 3">CCTCC AB 2015396</strain>
    </source>
</reference>
<organism evidence="2 3">
    <name type="scientific">Aurantiacibacter xanthus</name>
    <dbReference type="NCBI Taxonomy" id="1784712"/>
    <lineage>
        <taxon>Bacteria</taxon>
        <taxon>Pseudomonadati</taxon>
        <taxon>Pseudomonadota</taxon>
        <taxon>Alphaproteobacteria</taxon>
        <taxon>Sphingomonadales</taxon>
        <taxon>Erythrobacteraceae</taxon>
        <taxon>Aurantiacibacter</taxon>
    </lineage>
</organism>
<dbReference type="InterPro" id="IPR011335">
    <property type="entry name" value="Restrct_endonuc-II-like"/>
</dbReference>
<dbReference type="GO" id="GO:0009307">
    <property type="term" value="P:DNA restriction-modification system"/>
    <property type="evidence" value="ECO:0007669"/>
    <property type="project" value="InterPro"/>
</dbReference>
<dbReference type="SUPFAM" id="SSF52980">
    <property type="entry name" value="Restriction endonuclease-like"/>
    <property type="match status" value="1"/>
</dbReference>
<keyword evidence="3" id="KW-1185">Reference proteome</keyword>
<dbReference type="GO" id="GO:0004519">
    <property type="term" value="F:endonuclease activity"/>
    <property type="evidence" value="ECO:0007669"/>
    <property type="project" value="InterPro"/>
</dbReference>
<accession>A0A3A1PBL6</accession>
<dbReference type="EMBL" id="QXFM01000025">
    <property type="protein sequence ID" value="RIV91181.1"/>
    <property type="molecule type" value="Genomic_DNA"/>
</dbReference>
<name>A0A3A1PBL6_9SPHN</name>
<dbReference type="AlphaFoldDB" id="A0A3A1PBL6"/>
<gene>
    <name evidence="2" type="ORF">D2V17_03320</name>
</gene>
<dbReference type="OrthoDB" id="1395176at2"/>
<evidence type="ECO:0000313" key="3">
    <source>
        <dbReference type="Proteomes" id="UP000265366"/>
    </source>
</evidence>
<dbReference type="InterPro" id="IPR007560">
    <property type="entry name" value="Restrct_endonuc_IV_Mrr"/>
</dbReference>
<dbReference type="RefSeq" id="WP_119591716.1">
    <property type="nucleotide sequence ID" value="NZ_QXFM01000025.1"/>
</dbReference>
<dbReference type="Proteomes" id="UP000265366">
    <property type="component" value="Unassembled WGS sequence"/>
</dbReference>
<dbReference type="Pfam" id="PF04471">
    <property type="entry name" value="Mrr_cat"/>
    <property type="match status" value="1"/>
</dbReference>
<evidence type="ECO:0000313" key="2">
    <source>
        <dbReference type="EMBL" id="RIV91181.1"/>
    </source>
</evidence>
<evidence type="ECO:0000259" key="1">
    <source>
        <dbReference type="Pfam" id="PF04471"/>
    </source>
</evidence>
<proteinExistence type="predicted"/>
<sequence length="290" mass="32233">MSTIRPVELDMIDLVFRGGERGYILNFSNQTFGEFFALELDVDIDAEIYKREGTSKGKRLRGFLTIVDDGTAAKTLRLLWDYRDAMLKGSNQDDPQPLAKKQVFAVVARLEGTATGIPTGLVPAPKLSIQDWSGLLTRLLGVRDLPAQGRGYAFEAYLKELFNAFGMAAREPFKLYGEQIDGSFHLSGETYLLEAKWLNRKVSIAELHGFHGKIEQKAAWARGLFVSFGGFTEQGLDAFGKGKKLVCMEGREIKIALEREIGIDALIAMKVRRAAETGAVFTPIETLFLE</sequence>
<feature type="domain" description="Restriction endonuclease type IV Mrr" evidence="1">
    <location>
        <begin position="151"/>
        <end position="253"/>
    </location>
</feature>